<sequence length="134" mass="14777">MIDHHRALIFAMVLTSASDGDMTDAELHAMGENIRFLPVFADFDPHKLPQVAQECTDILGDPDGLDAAIAMIKRSLPKSLRETAYMLACEIVAADRTASQEELRLLEMLRHGLDVDRLTAAALERGARARYTVA</sequence>
<dbReference type="RefSeq" id="WP_054166967.1">
    <property type="nucleotide sequence ID" value="NZ_BMGN01000002.1"/>
</dbReference>
<organism evidence="1 2">
    <name type="scientific">Niveispirillum cyanobacteriorum</name>
    <dbReference type="NCBI Taxonomy" id="1612173"/>
    <lineage>
        <taxon>Bacteria</taxon>
        <taxon>Pseudomonadati</taxon>
        <taxon>Pseudomonadota</taxon>
        <taxon>Alphaproteobacteria</taxon>
        <taxon>Rhodospirillales</taxon>
        <taxon>Azospirillaceae</taxon>
        <taxon>Niveispirillum</taxon>
    </lineage>
</organism>
<keyword evidence="2" id="KW-1185">Reference proteome</keyword>
<dbReference type="CDD" id="cd07176">
    <property type="entry name" value="terB"/>
    <property type="match status" value="1"/>
</dbReference>
<evidence type="ECO:0000313" key="2">
    <source>
        <dbReference type="Proteomes" id="UP000234752"/>
    </source>
</evidence>
<dbReference type="KEGG" id="ncb:C0V82_10335"/>
<accession>A0A2K9NBX8</accession>
<dbReference type="EMBL" id="CP025611">
    <property type="protein sequence ID" value="AUN30589.1"/>
    <property type="molecule type" value="Genomic_DNA"/>
</dbReference>
<dbReference type="AlphaFoldDB" id="A0A2K9NBX8"/>
<dbReference type="OrthoDB" id="8448017at2"/>
<dbReference type="SUPFAM" id="SSF158682">
    <property type="entry name" value="TerB-like"/>
    <property type="match status" value="1"/>
</dbReference>
<name>A0A2K9NBX8_9PROT</name>
<dbReference type="Gene3D" id="1.10.3680.10">
    <property type="entry name" value="TerB-like"/>
    <property type="match status" value="1"/>
</dbReference>
<dbReference type="InterPro" id="IPR029024">
    <property type="entry name" value="TerB-like"/>
</dbReference>
<gene>
    <name evidence="1" type="ORF">C0V82_10335</name>
</gene>
<protein>
    <submittedName>
        <fullName evidence="1">Uncharacterized protein</fullName>
    </submittedName>
</protein>
<dbReference type="Proteomes" id="UP000234752">
    <property type="component" value="Chromosome eg_1"/>
</dbReference>
<dbReference type="Pfam" id="PF05099">
    <property type="entry name" value="TerB"/>
    <property type="match status" value="1"/>
</dbReference>
<dbReference type="InterPro" id="IPR007791">
    <property type="entry name" value="DjlA_N"/>
</dbReference>
<proteinExistence type="predicted"/>
<evidence type="ECO:0000313" key="1">
    <source>
        <dbReference type="EMBL" id="AUN30589.1"/>
    </source>
</evidence>
<reference evidence="1 2" key="1">
    <citation type="submission" date="2017-12" db="EMBL/GenBank/DDBJ databases">
        <title>Genomes of bacteria within cyanobacterial aggregates.</title>
        <authorList>
            <person name="Cai H."/>
        </authorList>
    </citation>
    <scope>NUCLEOTIDE SEQUENCE [LARGE SCALE GENOMIC DNA]</scope>
    <source>
        <strain evidence="1 2">TH16</strain>
    </source>
</reference>